<feature type="transmembrane region" description="Helical" evidence="1">
    <location>
        <begin position="9"/>
        <end position="30"/>
    </location>
</feature>
<comment type="caution">
    <text evidence="2">The sequence shown here is derived from an EMBL/GenBank/DDBJ whole genome shotgun (WGS) entry which is preliminary data.</text>
</comment>
<protein>
    <submittedName>
        <fullName evidence="2">DUF3021 domain-containing protein</fullName>
    </submittedName>
</protein>
<accession>A0ABW4VYH4</accession>
<name>A0ABW4VYH4_9BACI</name>
<feature type="transmembrane region" description="Helical" evidence="1">
    <location>
        <begin position="98"/>
        <end position="120"/>
    </location>
</feature>
<reference evidence="3" key="1">
    <citation type="journal article" date="2019" name="Int. J. Syst. Evol. Microbiol.">
        <title>The Global Catalogue of Microorganisms (GCM) 10K type strain sequencing project: providing services to taxonomists for standard genome sequencing and annotation.</title>
        <authorList>
            <consortium name="The Broad Institute Genomics Platform"/>
            <consortium name="The Broad Institute Genome Sequencing Center for Infectious Disease"/>
            <person name="Wu L."/>
            <person name="Ma J."/>
        </authorList>
    </citation>
    <scope>NUCLEOTIDE SEQUENCE [LARGE SCALE GENOMIC DNA]</scope>
    <source>
        <strain evidence="3">R28</strain>
    </source>
</reference>
<keyword evidence="1" id="KW-1133">Transmembrane helix</keyword>
<keyword evidence="1" id="KW-0472">Membrane</keyword>
<organism evidence="2 3">
    <name type="scientific">Ornithinibacillus salinisoli</name>
    <dbReference type="NCBI Taxonomy" id="1848459"/>
    <lineage>
        <taxon>Bacteria</taxon>
        <taxon>Bacillati</taxon>
        <taxon>Bacillota</taxon>
        <taxon>Bacilli</taxon>
        <taxon>Bacillales</taxon>
        <taxon>Bacillaceae</taxon>
        <taxon>Ornithinibacillus</taxon>
    </lineage>
</organism>
<evidence type="ECO:0000313" key="3">
    <source>
        <dbReference type="Proteomes" id="UP001597383"/>
    </source>
</evidence>
<keyword evidence="3" id="KW-1185">Reference proteome</keyword>
<proteinExistence type="predicted"/>
<sequence length="136" mass="15646">MLIEIFKRSLIGIAVGGIFTFIALTILIIFDIDSSVKEIWTHMLASFLMGIYFGLSSFIYENETWSPLKKTMIHFSLSISFYYIVALSVGWVPLNVVAIILSSLAFILLYSIFWTGYYIYFKKIEASLNKDLEDRN</sequence>
<evidence type="ECO:0000256" key="1">
    <source>
        <dbReference type="SAM" id="Phobius"/>
    </source>
</evidence>
<dbReference type="InterPro" id="IPR021560">
    <property type="entry name" value="DUF3021"/>
</dbReference>
<dbReference type="Pfam" id="PF11457">
    <property type="entry name" value="DUF3021"/>
    <property type="match status" value="1"/>
</dbReference>
<dbReference type="Proteomes" id="UP001597383">
    <property type="component" value="Unassembled WGS sequence"/>
</dbReference>
<dbReference type="RefSeq" id="WP_377556547.1">
    <property type="nucleotide sequence ID" value="NZ_JBHUHQ010000014.1"/>
</dbReference>
<gene>
    <name evidence="2" type="ORF">ACFSJF_08160</name>
</gene>
<keyword evidence="1" id="KW-0812">Transmembrane</keyword>
<feature type="transmembrane region" description="Helical" evidence="1">
    <location>
        <begin position="42"/>
        <end position="60"/>
    </location>
</feature>
<evidence type="ECO:0000313" key="2">
    <source>
        <dbReference type="EMBL" id="MFD2044234.1"/>
    </source>
</evidence>
<dbReference type="EMBL" id="JBHUHQ010000014">
    <property type="protein sequence ID" value="MFD2044234.1"/>
    <property type="molecule type" value="Genomic_DNA"/>
</dbReference>
<feature type="transmembrane region" description="Helical" evidence="1">
    <location>
        <begin position="72"/>
        <end position="92"/>
    </location>
</feature>